<dbReference type="Proteomes" id="UP000824140">
    <property type="component" value="Unassembled WGS sequence"/>
</dbReference>
<organism evidence="1 2">
    <name type="scientific">Candidatus Alectryocaccomicrobium excrementavium</name>
    <dbReference type="NCBI Taxonomy" id="2840668"/>
    <lineage>
        <taxon>Bacteria</taxon>
        <taxon>Bacillati</taxon>
        <taxon>Bacillota</taxon>
        <taxon>Clostridia</taxon>
        <taxon>Candidatus Alectryocaccomicrobium</taxon>
    </lineage>
</organism>
<reference evidence="1" key="2">
    <citation type="journal article" date="2021" name="PeerJ">
        <title>Extensive microbial diversity within the chicken gut microbiome revealed by metagenomics and culture.</title>
        <authorList>
            <person name="Gilroy R."/>
            <person name="Ravi A."/>
            <person name="Getino M."/>
            <person name="Pursley I."/>
            <person name="Horton D.L."/>
            <person name="Alikhan N.F."/>
            <person name="Baker D."/>
            <person name="Gharbi K."/>
            <person name="Hall N."/>
            <person name="Watson M."/>
            <person name="Adriaenssens E.M."/>
            <person name="Foster-Nyarko E."/>
            <person name="Jarju S."/>
            <person name="Secka A."/>
            <person name="Antonio M."/>
            <person name="Oren A."/>
            <person name="Chaudhuri R.R."/>
            <person name="La Ragione R."/>
            <person name="Hildebrand F."/>
            <person name="Pallen M.J."/>
        </authorList>
    </citation>
    <scope>NUCLEOTIDE SEQUENCE</scope>
    <source>
        <strain evidence="1">13766</strain>
    </source>
</reference>
<dbReference type="AlphaFoldDB" id="A0A9D1K7A6"/>
<gene>
    <name evidence="1" type="ORF">IAA84_06645</name>
</gene>
<name>A0A9D1K7A6_9FIRM</name>
<evidence type="ECO:0000313" key="2">
    <source>
        <dbReference type="Proteomes" id="UP000824140"/>
    </source>
</evidence>
<reference evidence="1" key="1">
    <citation type="submission" date="2020-10" db="EMBL/GenBank/DDBJ databases">
        <authorList>
            <person name="Gilroy R."/>
        </authorList>
    </citation>
    <scope>NUCLEOTIDE SEQUENCE</scope>
    <source>
        <strain evidence="1">13766</strain>
    </source>
</reference>
<sequence>MIVGVNAFEAAVFMDDMALDADVRLHFHQPVAYAFSQNGHASAILTAWCAWKERFLPV</sequence>
<dbReference type="EMBL" id="DVJN01000131">
    <property type="protein sequence ID" value="HIS92683.1"/>
    <property type="molecule type" value="Genomic_DNA"/>
</dbReference>
<comment type="caution">
    <text evidence="1">The sequence shown here is derived from an EMBL/GenBank/DDBJ whole genome shotgun (WGS) entry which is preliminary data.</text>
</comment>
<protein>
    <submittedName>
        <fullName evidence="1">Uncharacterized protein</fullName>
    </submittedName>
</protein>
<proteinExistence type="predicted"/>
<accession>A0A9D1K7A6</accession>
<evidence type="ECO:0000313" key="1">
    <source>
        <dbReference type="EMBL" id="HIS92683.1"/>
    </source>
</evidence>